<dbReference type="EMBL" id="GL983802">
    <property type="protein sequence ID" value="EGR32048.1"/>
    <property type="molecule type" value="Genomic_DNA"/>
</dbReference>
<dbReference type="AlphaFoldDB" id="G0QRV7"/>
<dbReference type="Pfam" id="PF04130">
    <property type="entry name" value="GCP_C_terminal"/>
    <property type="match status" value="1"/>
</dbReference>
<feature type="coiled-coil region" evidence="7">
    <location>
        <begin position="756"/>
        <end position="790"/>
    </location>
</feature>
<dbReference type="GO" id="GO:0051011">
    <property type="term" value="F:microtubule minus-end binding"/>
    <property type="evidence" value="ECO:0007669"/>
    <property type="project" value="TreeGrafter"/>
</dbReference>
<organism evidence="10 11">
    <name type="scientific">Ichthyophthirius multifiliis</name>
    <name type="common">White spot disease agent</name>
    <name type="synonym">Ich</name>
    <dbReference type="NCBI Taxonomy" id="5932"/>
    <lineage>
        <taxon>Eukaryota</taxon>
        <taxon>Sar</taxon>
        <taxon>Alveolata</taxon>
        <taxon>Ciliophora</taxon>
        <taxon>Intramacronucleata</taxon>
        <taxon>Oligohymenophorea</taxon>
        <taxon>Hymenostomatida</taxon>
        <taxon>Ophryoglenina</taxon>
        <taxon>Ichthyophthirius</taxon>
    </lineage>
</organism>
<dbReference type="InterPro" id="IPR040457">
    <property type="entry name" value="GCP_C"/>
</dbReference>
<evidence type="ECO:0000259" key="8">
    <source>
        <dbReference type="Pfam" id="PF04130"/>
    </source>
</evidence>
<dbReference type="eggNOG" id="KOG2065">
    <property type="taxonomic scope" value="Eukaryota"/>
</dbReference>
<feature type="domain" description="Gamma tubulin complex component protein N-terminal" evidence="9">
    <location>
        <begin position="2"/>
        <end position="329"/>
    </location>
</feature>
<dbReference type="InterPro" id="IPR041470">
    <property type="entry name" value="GCP_N"/>
</dbReference>
<evidence type="ECO:0000256" key="6">
    <source>
        <dbReference type="RuleBase" id="RU363050"/>
    </source>
</evidence>
<dbReference type="Gene3D" id="1.20.120.1900">
    <property type="entry name" value="Gamma-tubulin complex, C-terminal domain"/>
    <property type="match status" value="2"/>
</dbReference>
<proteinExistence type="inferred from homology"/>
<keyword evidence="7" id="KW-0175">Coiled coil</keyword>
<dbReference type="GO" id="GO:0000922">
    <property type="term" value="C:spindle pole"/>
    <property type="evidence" value="ECO:0007669"/>
    <property type="project" value="InterPro"/>
</dbReference>
<dbReference type="InParanoid" id="G0QRV7"/>
<evidence type="ECO:0000256" key="5">
    <source>
        <dbReference type="ARBA" id="ARBA00023212"/>
    </source>
</evidence>
<dbReference type="PANTHER" id="PTHR19302">
    <property type="entry name" value="GAMMA TUBULIN COMPLEX PROTEIN"/>
    <property type="match status" value="1"/>
</dbReference>
<dbReference type="STRING" id="857967.G0QRV7"/>
<dbReference type="GO" id="GO:0000278">
    <property type="term" value="P:mitotic cell cycle"/>
    <property type="evidence" value="ECO:0007669"/>
    <property type="project" value="TreeGrafter"/>
</dbReference>
<evidence type="ECO:0000259" key="9">
    <source>
        <dbReference type="Pfam" id="PF17681"/>
    </source>
</evidence>
<dbReference type="GO" id="GO:0043015">
    <property type="term" value="F:gamma-tubulin binding"/>
    <property type="evidence" value="ECO:0007669"/>
    <property type="project" value="InterPro"/>
</dbReference>
<dbReference type="PANTHER" id="PTHR19302:SF27">
    <property type="entry name" value="GAMMA-TUBULIN COMPLEX COMPONENT 4"/>
    <property type="match status" value="1"/>
</dbReference>
<sequence length="814" mass="97715">MLHEILFALLGKTGNIIIEENNSFILDPRIHFLNNSEIQAVNSLVCLGYYYKYLEQFLDENYESFSKIQFKQEEIYKIQDLDECPIAENIIIGNSAYIKGFCLGLEETLDNYREEIVQIEKQYLTQRAYTISSLKIHLTSYFDILPSLHNTIIEILEGNLKGGQLLEFIYNKGQSGNTYLRDVYQILMNQCYQVLFQQLSSWLLYGNLQDFYNEFFIYRIEEVQKQIKYQTFQNEVLENDWDNVFSLRYPMLPQILISHKQAEKILFIGKGIRILRNTQVQYQQSFLPLNNMLQLVQELSKFDSFKFQNNIEQLRHEIAKQLLDLVLKKENLMKYLGVLDQYFFLKNGEFFKAFFEETRTLMQLPPKAETENILNDIIVTKTIMKLKNDEESISNMKDFRFKIKNNGFDFKDFSSINELTIVGNVSQNANKYLRFQPMKNGKQSGSLWYNFKQNIENGFKLNFRFRFKKERNFLMYKYNQYNKFLLSEKQKKIKITQKKILSYIQLIQKKQGNHKENLLFNHNLNELIDFTEEQIHYIKIQYDSKKLILIFEDKQAFQYDMAFKQIINLDMGRSYIGFLQDSINGNCAIDIYSFQMINSNVFNNEDCWNGLMIEFQAKWPLNLMISSHIIEKYKLLFRYLFPINQVQLELYRTWLYLVKNYRKQALDCNLNNVFKLKKQLSIVIQSIWVYFHNDVIENQWNKLQEKVKEIQDFEELRKLIELYLNSIQCQVFLTEPSTIKTIFDIINICRKFNYTIANIEILYDQFDNIRNELNEQIKILLNQLIHLTKTTNSSFIYQLILRLDYNEYYRKQFI</sequence>
<dbReference type="GO" id="GO:0051321">
    <property type="term" value="P:meiotic cell cycle"/>
    <property type="evidence" value="ECO:0007669"/>
    <property type="project" value="TreeGrafter"/>
</dbReference>
<dbReference type="GO" id="GO:0051225">
    <property type="term" value="P:spindle assembly"/>
    <property type="evidence" value="ECO:0007669"/>
    <property type="project" value="TreeGrafter"/>
</dbReference>
<comment type="similarity">
    <text evidence="2 6">Belongs to the TUBGCP family.</text>
</comment>
<reference evidence="10 11" key="1">
    <citation type="submission" date="2011-07" db="EMBL/GenBank/DDBJ databases">
        <authorList>
            <person name="Coyne R."/>
            <person name="Brami D."/>
            <person name="Johnson J."/>
            <person name="Hostetler J."/>
            <person name="Hannick L."/>
            <person name="Clark T."/>
            <person name="Cassidy-Hanley D."/>
            <person name="Inman J."/>
        </authorList>
    </citation>
    <scope>NUCLEOTIDE SEQUENCE [LARGE SCALE GENOMIC DNA]</scope>
    <source>
        <strain evidence="10 11">G5</strain>
    </source>
</reference>
<dbReference type="Proteomes" id="UP000008983">
    <property type="component" value="Unassembled WGS sequence"/>
</dbReference>
<feature type="domain" description="Gamma tubulin complex component C-terminal" evidence="8">
    <location>
        <begin position="332"/>
        <end position="809"/>
    </location>
</feature>
<evidence type="ECO:0000313" key="11">
    <source>
        <dbReference type="Proteomes" id="UP000008983"/>
    </source>
</evidence>
<evidence type="ECO:0000256" key="1">
    <source>
        <dbReference type="ARBA" id="ARBA00004267"/>
    </source>
</evidence>
<dbReference type="GO" id="GO:0031122">
    <property type="term" value="P:cytoplasmic microtubule organization"/>
    <property type="evidence" value="ECO:0007669"/>
    <property type="project" value="TreeGrafter"/>
</dbReference>
<dbReference type="InterPro" id="IPR042241">
    <property type="entry name" value="GCP_C_sf"/>
</dbReference>
<dbReference type="GO" id="GO:0007020">
    <property type="term" value="P:microtubule nucleation"/>
    <property type="evidence" value="ECO:0007669"/>
    <property type="project" value="InterPro"/>
</dbReference>
<evidence type="ECO:0000256" key="4">
    <source>
        <dbReference type="ARBA" id="ARBA00022701"/>
    </source>
</evidence>
<keyword evidence="3 6" id="KW-0963">Cytoplasm</keyword>
<dbReference type="InterPro" id="IPR007259">
    <property type="entry name" value="GCP"/>
</dbReference>
<evidence type="ECO:0000256" key="3">
    <source>
        <dbReference type="ARBA" id="ARBA00022490"/>
    </source>
</evidence>
<gene>
    <name evidence="10" type="ORF">IMG5_097950</name>
</gene>
<dbReference type="Pfam" id="PF17681">
    <property type="entry name" value="GCP_N_terminal"/>
    <property type="match status" value="1"/>
</dbReference>
<accession>G0QRV7</accession>
<evidence type="ECO:0000256" key="2">
    <source>
        <dbReference type="ARBA" id="ARBA00010337"/>
    </source>
</evidence>
<name>G0QRV7_ICHMU</name>
<keyword evidence="5 6" id="KW-0206">Cytoskeleton</keyword>
<dbReference type="GO" id="GO:0005874">
    <property type="term" value="C:microtubule"/>
    <property type="evidence" value="ECO:0007669"/>
    <property type="project" value="UniProtKB-KW"/>
</dbReference>
<keyword evidence="4 6" id="KW-0493">Microtubule</keyword>
<dbReference type="OrthoDB" id="78652at2759"/>
<comment type="subcellular location">
    <subcellularLocation>
        <location evidence="1 6">Cytoplasm</location>
        <location evidence="1 6">Cytoskeleton</location>
        <location evidence="1 6">Microtubule organizing center</location>
    </subcellularLocation>
</comment>
<dbReference type="FunCoup" id="G0QRV7">
    <property type="interactions" value="191"/>
</dbReference>
<evidence type="ECO:0000256" key="7">
    <source>
        <dbReference type="SAM" id="Coils"/>
    </source>
</evidence>
<keyword evidence="11" id="KW-1185">Reference proteome</keyword>
<evidence type="ECO:0000313" key="10">
    <source>
        <dbReference type="EMBL" id="EGR32048.1"/>
    </source>
</evidence>
<dbReference type="RefSeq" id="XP_004035534.1">
    <property type="nucleotide sequence ID" value="XM_004035486.1"/>
</dbReference>
<dbReference type="GeneID" id="14908201"/>
<dbReference type="GO" id="GO:0000930">
    <property type="term" value="C:gamma-tubulin complex"/>
    <property type="evidence" value="ECO:0007669"/>
    <property type="project" value="TreeGrafter"/>
</dbReference>
<protein>
    <recommendedName>
        <fullName evidence="6">Spindle pole body component</fullName>
    </recommendedName>
</protein>
<dbReference type="OMA" id="RVHETFV"/>